<dbReference type="Gene3D" id="3.30.450.40">
    <property type="match status" value="1"/>
</dbReference>
<name>A0AA90JYF5_9ACTN</name>
<dbReference type="InterPro" id="IPR036388">
    <property type="entry name" value="WH-like_DNA-bd_sf"/>
</dbReference>
<organism evidence="4">
    <name type="scientific">Streptantibioticus silvisoli</name>
    <dbReference type="NCBI Taxonomy" id="2705255"/>
    <lineage>
        <taxon>Bacteria</taxon>
        <taxon>Bacillati</taxon>
        <taxon>Actinomycetota</taxon>
        <taxon>Actinomycetes</taxon>
        <taxon>Kitasatosporales</taxon>
        <taxon>Streptomycetaceae</taxon>
        <taxon>Streptantibioticus</taxon>
    </lineage>
</organism>
<dbReference type="PROSITE" id="PS51078">
    <property type="entry name" value="ICLR_ED"/>
    <property type="match status" value="1"/>
</dbReference>
<accession>A0AA90JYF5</accession>
<comment type="caution">
    <text evidence="4">The sequence shown here is derived from an EMBL/GenBank/DDBJ whole genome shotgun (WGS) entry which is preliminary data.</text>
</comment>
<evidence type="ECO:0000259" key="3">
    <source>
        <dbReference type="PROSITE" id="PS51078"/>
    </source>
</evidence>
<evidence type="ECO:0000256" key="1">
    <source>
        <dbReference type="ARBA" id="ARBA00023015"/>
    </source>
</evidence>
<proteinExistence type="predicted"/>
<keyword evidence="1" id="KW-0805">Transcription regulation</keyword>
<dbReference type="PANTHER" id="PTHR30136">
    <property type="entry name" value="HELIX-TURN-HELIX TRANSCRIPTIONAL REGULATOR, ICLR FAMILY"/>
    <property type="match status" value="1"/>
</dbReference>
<sequence>MIPPAFAITYAMRVLETVDRHGSGVTLDQLSRELGVPREYLTPMIDMLRHEGYLTCEEGGFVLGDSAIMLGGGGRRQAIGAKLQSVLEQLRDEVDAAVYFGRYDKGELRVPAVADSEATPRVNEWVDFRSAAHATALGKCLLAQLDLDGRRDHLTRHRTPRFTSKTITSAKTLFDTLDSQPPTAPCLDLQEYALGTVCAAVPVTVGSMVGCLAVSMPLDQVHRLRAAADLLNRRCGPVMLSHAIR</sequence>
<dbReference type="GO" id="GO:0045892">
    <property type="term" value="P:negative regulation of DNA-templated transcription"/>
    <property type="evidence" value="ECO:0007669"/>
    <property type="project" value="TreeGrafter"/>
</dbReference>
<dbReference type="AlphaFoldDB" id="A0AA90JYF5"/>
<dbReference type="InterPro" id="IPR029016">
    <property type="entry name" value="GAF-like_dom_sf"/>
</dbReference>
<dbReference type="EMBL" id="JABXJJ020000020">
    <property type="protein sequence ID" value="MDI5971201.1"/>
    <property type="molecule type" value="Genomic_DNA"/>
</dbReference>
<dbReference type="Pfam" id="PF01614">
    <property type="entry name" value="IclR_C"/>
    <property type="match status" value="1"/>
</dbReference>
<dbReference type="InterPro" id="IPR014757">
    <property type="entry name" value="Tscrpt_reg_IclR_C"/>
</dbReference>
<protein>
    <submittedName>
        <fullName evidence="4">IclR family transcriptional regulator C-terminal domain-containing protein</fullName>
    </submittedName>
</protein>
<evidence type="ECO:0000313" key="4">
    <source>
        <dbReference type="EMBL" id="MDI5971201.1"/>
    </source>
</evidence>
<dbReference type="PANTHER" id="PTHR30136:SF24">
    <property type="entry name" value="HTH-TYPE TRANSCRIPTIONAL REPRESSOR ALLR"/>
    <property type="match status" value="1"/>
</dbReference>
<reference evidence="4" key="1">
    <citation type="submission" date="2023-05" db="EMBL/GenBank/DDBJ databases">
        <title>Streptantibioticus silvisoli sp. nov., acidotolerant actinomycetes 1 from pine litter.</title>
        <authorList>
            <person name="Swiecimska M."/>
            <person name="Golinska P."/>
            <person name="Sangal V."/>
            <person name="Wachnowicz B."/>
            <person name="Goodfellow M."/>
        </authorList>
    </citation>
    <scope>NUCLEOTIDE SEQUENCE</scope>
    <source>
        <strain evidence="4">SL13</strain>
    </source>
</reference>
<dbReference type="InterPro" id="IPR036390">
    <property type="entry name" value="WH_DNA-bd_sf"/>
</dbReference>
<dbReference type="SUPFAM" id="SSF46785">
    <property type="entry name" value="Winged helix' DNA-binding domain"/>
    <property type="match status" value="1"/>
</dbReference>
<dbReference type="GO" id="GO:0003677">
    <property type="term" value="F:DNA binding"/>
    <property type="evidence" value="ECO:0007669"/>
    <property type="project" value="TreeGrafter"/>
</dbReference>
<keyword evidence="2" id="KW-0804">Transcription</keyword>
<dbReference type="InterPro" id="IPR050707">
    <property type="entry name" value="HTH_MetabolicPath_Reg"/>
</dbReference>
<feature type="domain" description="IclR-ED" evidence="3">
    <location>
        <begin position="66"/>
        <end position="245"/>
    </location>
</feature>
<dbReference type="GO" id="GO:0003700">
    <property type="term" value="F:DNA-binding transcription factor activity"/>
    <property type="evidence" value="ECO:0007669"/>
    <property type="project" value="TreeGrafter"/>
</dbReference>
<gene>
    <name evidence="4" type="ORF">POF50_017940</name>
</gene>
<evidence type="ECO:0000256" key="2">
    <source>
        <dbReference type="ARBA" id="ARBA00023163"/>
    </source>
</evidence>
<dbReference type="SUPFAM" id="SSF55781">
    <property type="entry name" value="GAF domain-like"/>
    <property type="match status" value="1"/>
</dbReference>
<dbReference type="Gene3D" id="1.10.10.10">
    <property type="entry name" value="Winged helix-like DNA-binding domain superfamily/Winged helix DNA-binding domain"/>
    <property type="match status" value="1"/>
</dbReference>